<dbReference type="GO" id="GO:0006730">
    <property type="term" value="P:one-carbon metabolic process"/>
    <property type="evidence" value="ECO:0007669"/>
    <property type="project" value="TreeGrafter"/>
</dbReference>
<evidence type="ECO:0000256" key="5">
    <source>
        <dbReference type="ARBA" id="ARBA00023239"/>
    </source>
</evidence>
<dbReference type="InterPro" id="IPR023561">
    <property type="entry name" value="Carbonic_anhydrase_a-class"/>
</dbReference>
<evidence type="ECO:0000256" key="1">
    <source>
        <dbReference type="ARBA" id="ARBA00001947"/>
    </source>
</evidence>
<dbReference type="CDD" id="cd03124">
    <property type="entry name" value="alpha_CA_prokaryotic_like"/>
    <property type="match status" value="1"/>
</dbReference>
<evidence type="ECO:0000256" key="2">
    <source>
        <dbReference type="ARBA" id="ARBA00012925"/>
    </source>
</evidence>
<dbReference type="PROSITE" id="PS00162">
    <property type="entry name" value="ALPHA_CA_1"/>
    <property type="match status" value="1"/>
</dbReference>
<evidence type="ECO:0000259" key="7">
    <source>
        <dbReference type="PROSITE" id="PS51144"/>
    </source>
</evidence>
<dbReference type="InterPro" id="IPR018338">
    <property type="entry name" value="Carbonic_anhydrase_a-class_CS"/>
</dbReference>
<dbReference type="GO" id="GO:0004089">
    <property type="term" value="F:carbonate dehydratase activity"/>
    <property type="evidence" value="ECO:0007669"/>
    <property type="project" value="UniProtKB-UniRule"/>
</dbReference>
<evidence type="ECO:0000256" key="4">
    <source>
        <dbReference type="ARBA" id="ARBA00022833"/>
    </source>
</evidence>
<dbReference type="InParanoid" id="A0A6I9RSA5"/>
<sequence length="277" mass="31348">MTMAVKKIVFALILASVLVADADNNEHERVMFGYGGPTGPEKWANLNPDYELCSKGQHQSPINIDENEVAYNPGLEALERDYVPANATLVNNGYHVALLFDNNVGTVLVDGKNYSLKSVHWHSPSEHTIDGERFPVELHMVHMSDDGKAAVVAILYQYGRHDPLLVQIQKQLKEVDEEACRRDEEAHIPVGVVQTRALKRHTNKYYRYSGSLTTPPCTENVTWSILAKVREMTKEQAAALQAPLHQEYRNNSRPTQPLNHRVVQLYRESDKHDEKSL</sequence>
<keyword evidence="3 6" id="KW-0479">Metal-binding</keyword>
<comment type="catalytic activity">
    <reaction evidence="6">
        <text>hydrogencarbonate + H(+) = CO2 + H2O</text>
        <dbReference type="Rhea" id="RHEA:10748"/>
        <dbReference type="ChEBI" id="CHEBI:15377"/>
        <dbReference type="ChEBI" id="CHEBI:15378"/>
        <dbReference type="ChEBI" id="CHEBI:16526"/>
        <dbReference type="ChEBI" id="CHEBI:17544"/>
        <dbReference type="EC" id="4.2.1.1"/>
    </reaction>
</comment>
<keyword evidence="5 6" id="KW-0456">Lyase</keyword>
<feature type="chain" id="PRO_5027163739" description="Carbonic anhydrase" evidence="6">
    <location>
        <begin position="23"/>
        <end position="277"/>
    </location>
</feature>
<comment type="similarity">
    <text evidence="6">Belongs to the alpha-carbonic anhydrase family.</text>
</comment>
<keyword evidence="8" id="KW-1185">Reference proteome</keyword>
<dbReference type="Gene3D" id="3.10.200.10">
    <property type="entry name" value="Alpha carbonic anhydrase"/>
    <property type="match status" value="1"/>
</dbReference>
<comment type="function">
    <text evidence="6">Reversible hydration of carbon dioxide.</text>
</comment>
<dbReference type="Pfam" id="PF00194">
    <property type="entry name" value="Carb_anhydrase"/>
    <property type="match status" value="1"/>
</dbReference>
<comment type="cofactor">
    <cofactor evidence="1 6">
        <name>Zn(2+)</name>
        <dbReference type="ChEBI" id="CHEBI:29105"/>
    </cofactor>
</comment>
<dbReference type="InterPro" id="IPR036398">
    <property type="entry name" value="CA_dom_sf"/>
</dbReference>
<dbReference type="GO" id="GO:0008270">
    <property type="term" value="F:zinc ion binding"/>
    <property type="evidence" value="ECO:0007669"/>
    <property type="project" value="UniProtKB-UniRule"/>
</dbReference>
<dbReference type="OrthoDB" id="429145at2759"/>
<dbReference type="PROSITE" id="PS51144">
    <property type="entry name" value="ALPHA_CA_2"/>
    <property type="match status" value="1"/>
</dbReference>
<evidence type="ECO:0000313" key="8">
    <source>
        <dbReference type="Proteomes" id="UP000504607"/>
    </source>
</evidence>
<name>A0A6I9RSA5_ELAGV</name>
<feature type="signal peptide" evidence="6">
    <location>
        <begin position="1"/>
        <end position="22"/>
    </location>
</feature>
<evidence type="ECO:0000256" key="6">
    <source>
        <dbReference type="RuleBase" id="RU367011"/>
    </source>
</evidence>
<dbReference type="FunCoup" id="A0A6I9RSA5">
    <property type="interactions" value="439"/>
</dbReference>
<evidence type="ECO:0000256" key="3">
    <source>
        <dbReference type="ARBA" id="ARBA00022723"/>
    </source>
</evidence>
<reference evidence="9" key="1">
    <citation type="submission" date="2025-08" db="UniProtKB">
        <authorList>
            <consortium name="RefSeq"/>
        </authorList>
    </citation>
    <scope>IDENTIFICATION</scope>
</reference>
<feature type="domain" description="Alpha-carbonic anhydrase" evidence="7">
    <location>
        <begin position="30"/>
        <end position="267"/>
    </location>
</feature>
<organism evidence="8 9">
    <name type="scientific">Elaeis guineensis var. tenera</name>
    <name type="common">Oil palm</name>
    <dbReference type="NCBI Taxonomy" id="51953"/>
    <lineage>
        <taxon>Eukaryota</taxon>
        <taxon>Viridiplantae</taxon>
        <taxon>Streptophyta</taxon>
        <taxon>Embryophyta</taxon>
        <taxon>Tracheophyta</taxon>
        <taxon>Spermatophyta</taxon>
        <taxon>Magnoliopsida</taxon>
        <taxon>Liliopsida</taxon>
        <taxon>Arecaceae</taxon>
        <taxon>Arecoideae</taxon>
        <taxon>Cocoseae</taxon>
        <taxon>Elaeidinae</taxon>
        <taxon>Elaeis</taxon>
    </lineage>
</organism>
<proteinExistence type="inferred from homology"/>
<protein>
    <recommendedName>
        <fullName evidence="2 6">Carbonic anhydrase</fullName>
        <ecNumber evidence="2 6">4.2.1.1</ecNumber>
    </recommendedName>
</protein>
<evidence type="ECO:0000313" key="9">
    <source>
        <dbReference type="RefSeq" id="XP_010931134.1"/>
    </source>
</evidence>
<dbReference type="PANTHER" id="PTHR18952:SF236">
    <property type="entry name" value="ALPHA CARBONIC ANHYDRASE 1, CHLOROPLASTIC"/>
    <property type="match status" value="1"/>
</dbReference>
<gene>
    <name evidence="9" type="primary">LOC105052122</name>
</gene>
<dbReference type="EC" id="4.2.1.1" evidence="2 6"/>
<dbReference type="SUPFAM" id="SSF51069">
    <property type="entry name" value="Carbonic anhydrase"/>
    <property type="match status" value="1"/>
</dbReference>
<accession>A0A6I9RSA5</accession>
<dbReference type="AlphaFoldDB" id="A0A6I9RSA5"/>
<dbReference type="InterPro" id="IPR041891">
    <property type="entry name" value="Alpha_CA_prokaryot-like"/>
</dbReference>
<dbReference type="RefSeq" id="XP_010931134.1">
    <property type="nucleotide sequence ID" value="XM_010932832.3"/>
</dbReference>
<dbReference type="SMART" id="SM01057">
    <property type="entry name" value="Carb_anhydrase"/>
    <property type="match status" value="1"/>
</dbReference>
<dbReference type="Proteomes" id="UP000504607">
    <property type="component" value="Chromosome 9"/>
</dbReference>
<dbReference type="InterPro" id="IPR001148">
    <property type="entry name" value="CA_dom"/>
</dbReference>
<keyword evidence="6" id="KW-0732">Signal</keyword>
<dbReference type="PANTHER" id="PTHR18952">
    <property type="entry name" value="CARBONIC ANHYDRASE"/>
    <property type="match status" value="1"/>
</dbReference>
<keyword evidence="4 6" id="KW-0862">Zinc</keyword>
<dbReference type="KEGG" id="egu:105052122"/>
<dbReference type="GeneID" id="105052122"/>